<evidence type="ECO:0000313" key="2">
    <source>
        <dbReference type="EMBL" id="GIY60690.1"/>
    </source>
</evidence>
<organism evidence="2 3">
    <name type="scientific">Caerostris darwini</name>
    <dbReference type="NCBI Taxonomy" id="1538125"/>
    <lineage>
        <taxon>Eukaryota</taxon>
        <taxon>Metazoa</taxon>
        <taxon>Ecdysozoa</taxon>
        <taxon>Arthropoda</taxon>
        <taxon>Chelicerata</taxon>
        <taxon>Arachnida</taxon>
        <taxon>Araneae</taxon>
        <taxon>Araneomorphae</taxon>
        <taxon>Entelegynae</taxon>
        <taxon>Araneoidea</taxon>
        <taxon>Araneidae</taxon>
        <taxon>Caerostris</taxon>
    </lineage>
</organism>
<protein>
    <submittedName>
        <fullName evidence="2">Uncharacterized protein</fullName>
    </submittedName>
</protein>
<dbReference type="Proteomes" id="UP001054837">
    <property type="component" value="Unassembled WGS sequence"/>
</dbReference>
<evidence type="ECO:0000256" key="1">
    <source>
        <dbReference type="SAM" id="MobiDB-lite"/>
    </source>
</evidence>
<reference evidence="2 3" key="1">
    <citation type="submission" date="2021-06" db="EMBL/GenBank/DDBJ databases">
        <title>Caerostris darwini draft genome.</title>
        <authorList>
            <person name="Kono N."/>
            <person name="Arakawa K."/>
        </authorList>
    </citation>
    <scope>NUCLEOTIDE SEQUENCE [LARGE SCALE GENOMIC DNA]</scope>
</reference>
<feature type="region of interest" description="Disordered" evidence="1">
    <location>
        <begin position="81"/>
        <end position="112"/>
    </location>
</feature>
<dbReference type="AlphaFoldDB" id="A0AAV4UTH2"/>
<accession>A0AAV4UTH2</accession>
<feature type="compositionally biased region" description="Basic and acidic residues" evidence="1">
    <location>
        <begin position="92"/>
        <end position="101"/>
    </location>
</feature>
<keyword evidence="3" id="KW-1185">Reference proteome</keyword>
<feature type="compositionally biased region" description="Basic residues" evidence="1">
    <location>
        <begin position="102"/>
        <end position="112"/>
    </location>
</feature>
<sequence length="112" mass="13006">MDIFNLKEKTLKSTRISQLRNKASTNIQFSRVITLLRDLTLEDSTNSMKSLSRKNNKAIINTSQTRGQLCRRSQRIEGFYLKEEGIDTSEEPGEKKKEKKDSGKKKERKINK</sequence>
<dbReference type="EMBL" id="BPLQ01011836">
    <property type="protein sequence ID" value="GIY60690.1"/>
    <property type="molecule type" value="Genomic_DNA"/>
</dbReference>
<name>A0AAV4UTH2_9ARAC</name>
<proteinExistence type="predicted"/>
<gene>
    <name evidence="2" type="ORF">CDAR_204331</name>
</gene>
<comment type="caution">
    <text evidence="2">The sequence shown here is derived from an EMBL/GenBank/DDBJ whole genome shotgun (WGS) entry which is preliminary data.</text>
</comment>
<evidence type="ECO:0000313" key="3">
    <source>
        <dbReference type="Proteomes" id="UP001054837"/>
    </source>
</evidence>